<gene>
    <name evidence="4" type="ORF">JJN12_09085</name>
</gene>
<name>A0ABS1J191_9FIRM</name>
<accession>A0ABS1J191</accession>
<dbReference type="InterPro" id="IPR007044">
    <property type="entry name" value="Cyclodeamin/CycHdrlase"/>
</dbReference>
<dbReference type="EMBL" id="JAEPRJ010000001">
    <property type="protein sequence ID" value="MBK5897927.1"/>
    <property type="molecule type" value="Genomic_DNA"/>
</dbReference>
<keyword evidence="1" id="KW-0175">Coiled coil</keyword>
<evidence type="ECO:0000256" key="1">
    <source>
        <dbReference type="SAM" id="Coils"/>
    </source>
</evidence>
<evidence type="ECO:0000259" key="3">
    <source>
        <dbReference type="Pfam" id="PF04961"/>
    </source>
</evidence>
<dbReference type="RefSeq" id="WP_208429383.1">
    <property type="nucleotide sequence ID" value="NZ_JAEPRJ010000001.1"/>
</dbReference>
<dbReference type="SUPFAM" id="SSF101262">
    <property type="entry name" value="Methenyltetrahydrofolate cyclohydrolase-like"/>
    <property type="match status" value="1"/>
</dbReference>
<keyword evidence="2" id="KW-0812">Transmembrane</keyword>
<keyword evidence="2" id="KW-0472">Membrane</keyword>
<keyword evidence="5" id="KW-1185">Reference proteome</keyword>
<sequence length="201" mass="21873">MRDLSLNEFSEKLFSKEAVPGGGGASALVGALAVSLGAMAANLTIGKEKYAKYSDELNANLKKAEKLRLRLLELIEEDAAGFGEINKAYKVKPRDEELIEKALVSAATPPLKMMEAIKEVIDILIIFSDKTSVLVVSDVGVGAKFAEAALKSAYLNVVVNAALMKDEKTATEIEEKAERLLHYAKKADEVYENIVKQLKDK</sequence>
<feature type="domain" description="Cyclodeaminase/cyclohydrolase" evidence="3">
    <location>
        <begin position="5"/>
        <end position="178"/>
    </location>
</feature>
<feature type="transmembrane region" description="Helical" evidence="2">
    <location>
        <begin position="25"/>
        <end position="45"/>
    </location>
</feature>
<dbReference type="Gene3D" id="1.20.120.680">
    <property type="entry name" value="Formiminotetrahydrofolate cyclodeaminase monomer, up-and-down helical bundle"/>
    <property type="match status" value="1"/>
</dbReference>
<protein>
    <submittedName>
        <fullName evidence="4">Cyclodeaminase/cyclohydrolase family protein</fullName>
    </submittedName>
</protein>
<dbReference type="Pfam" id="PF04961">
    <property type="entry name" value="FTCD_C"/>
    <property type="match status" value="1"/>
</dbReference>
<reference evidence="4 5" key="1">
    <citation type="submission" date="2021-01" db="EMBL/GenBank/DDBJ databases">
        <title>Isolation and description of Catonella massiliensis sp. nov., a novel Catonella species, isolated from a stable periodontitis subject.</title>
        <authorList>
            <person name="Antezack A."/>
            <person name="Boxberger M."/>
            <person name="La Scola B."/>
            <person name="Monnet-Corti V."/>
        </authorList>
    </citation>
    <scope>NUCLEOTIDE SEQUENCE [LARGE SCALE GENOMIC DNA]</scope>
    <source>
        <strain evidence="4 5">Marseille-Q4567</strain>
    </source>
</reference>
<feature type="coiled-coil region" evidence="1">
    <location>
        <begin position="47"/>
        <end position="77"/>
    </location>
</feature>
<dbReference type="Proteomes" id="UP000604730">
    <property type="component" value="Unassembled WGS sequence"/>
</dbReference>
<dbReference type="InterPro" id="IPR036178">
    <property type="entry name" value="Formintransfe-cycloase-like_sf"/>
</dbReference>
<comment type="caution">
    <text evidence="4">The sequence shown here is derived from an EMBL/GenBank/DDBJ whole genome shotgun (WGS) entry which is preliminary data.</text>
</comment>
<evidence type="ECO:0000313" key="4">
    <source>
        <dbReference type="EMBL" id="MBK5897927.1"/>
    </source>
</evidence>
<evidence type="ECO:0000256" key="2">
    <source>
        <dbReference type="SAM" id="Phobius"/>
    </source>
</evidence>
<proteinExistence type="predicted"/>
<keyword evidence="2" id="KW-1133">Transmembrane helix</keyword>
<evidence type="ECO:0000313" key="5">
    <source>
        <dbReference type="Proteomes" id="UP000604730"/>
    </source>
</evidence>
<organism evidence="4 5">
    <name type="scientific">Catonella massiliensis</name>
    <dbReference type="NCBI Taxonomy" id="2799636"/>
    <lineage>
        <taxon>Bacteria</taxon>
        <taxon>Bacillati</taxon>
        <taxon>Bacillota</taxon>
        <taxon>Clostridia</taxon>
        <taxon>Lachnospirales</taxon>
        <taxon>Lachnospiraceae</taxon>
        <taxon>Catonella</taxon>
    </lineage>
</organism>